<dbReference type="Gene3D" id="3.40.50.410">
    <property type="entry name" value="von Willebrand factor, type A domain"/>
    <property type="match status" value="2"/>
</dbReference>
<dbReference type="EMBL" id="JAUSWH010000003">
    <property type="protein sequence ID" value="MDQ0455133.1"/>
    <property type="molecule type" value="Genomic_DNA"/>
</dbReference>
<protein>
    <submittedName>
        <fullName evidence="2">Flp pilus assembly protein TadG</fullName>
    </submittedName>
</protein>
<evidence type="ECO:0000259" key="1">
    <source>
        <dbReference type="PROSITE" id="PS50234"/>
    </source>
</evidence>
<evidence type="ECO:0000313" key="2">
    <source>
        <dbReference type="EMBL" id="MDQ0455133.1"/>
    </source>
</evidence>
<proteinExistence type="predicted"/>
<comment type="caution">
    <text evidence="2">The sequence shown here is derived from an EMBL/GenBank/DDBJ whole genome shotgun (WGS) entry which is preliminary data.</text>
</comment>
<accession>A0ABU0IA67</accession>
<dbReference type="SUPFAM" id="SSF53300">
    <property type="entry name" value="vWA-like"/>
    <property type="match status" value="1"/>
</dbReference>
<sequence>MRFHPLFLRLLRDRSGNFGMISAFLMVPLLLAVGVAIDLSRAYNSKINAQTAADSAVLAASAAYSRSTSLSTIADQIDVYLKANGGSSLTRVSGPTINSAGNELCVTVQQSVETTFMQIASINSVPVTAQSCSSIGQQDLEVSLVLDVSSSMIEQGRFAPMQQAVLSFLKSFSNNTAAAEHARIAIVPFSSRVNIGMARTSWLRAYESNAAVPSRWKNMSSYYSDSKYTLSTWVDGVTRYAYTSKPNYYWAGCIEPRADVEMYEKGSYTSLSTNDAPPSTLGFVAMDDNPGAKGQFSYCPPPMIGLTNDFTGLQTAVSKLTSEGSTRLDAGVVAGWYSLSPQWRTAWGGTAPQDYSNSLRKVIIFMTDGEMNTKWGENGDSTKLDWLCVNNQSDSCDSKATEIFLATCQNIKSAGIEIFTISYSSDADVTNLKKCSSGTSYAYSASTTNIQTVYENLAANLVSGWARLTQ</sequence>
<dbReference type="RefSeq" id="WP_307157321.1">
    <property type="nucleotide sequence ID" value="NZ_JAUSWH010000003.1"/>
</dbReference>
<dbReference type="Proteomes" id="UP001235269">
    <property type="component" value="Unassembled WGS sequence"/>
</dbReference>
<gene>
    <name evidence="2" type="ORF">QO005_001463</name>
</gene>
<dbReference type="InterPro" id="IPR028087">
    <property type="entry name" value="Tad_N"/>
</dbReference>
<dbReference type="InterPro" id="IPR002035">
    <property type="entry name" value="VWF_A"/>
</dbReference>
<dbReference type="Pfam" id="PF13400">
    <property type="entry name" value="Tad"/>
    <property type="match status" value="1"/>
</dbReference>
<dbReference type="PROSITE" id="PS50234">
    <property type="entry name" value="VWFA"/>
    <property type="match status" value="1"/>
</dbReference>
<reference evidence="2 3" key="1">
    <citation type="submission" date="2023-07" db="EMBL/GenBank/DDBJ databases">
        <title>Genomic Encyclopedia of Type Strains, Phase IV (KMG-IV): sequencing the most valuable type-strain genomes for metagenomic binning, comparative biology and taxonomic classification.</title>
        <authorList>
            <person name="Goeker M."/>
        </authorList>
    </citation>
    <scope>NUCLEOTIDE SEQUENCE [LARGE SCALE GENOMIC DNA]</scope>
    <source>
        <strain evidence="2 3">DSM 100301</strain>
    </source>
</reference>
<evidence type="ECO:0000313" key="3">
    <source>
        <dbReference type="Proteomes" id="UP001235269"/>
    </source>
</evidence>
<organism evidence="2 3">
    <name type="scientific">Rhizobium paknamense</name>
    <dbReference type="NCBI Taxonomy" id="1206817"/>
    <lineage>
        <taxon>Bacteria</taxon>
        <taxon>Pseudomonadati</taxon>
        <taxon>Pseudomonadota</taxon>
        <taxon>Alphaproteobacteria</taxon>
        <taxon>Hyphomicrobiales</taxon>
        <taxon>Rhizobiaceae</taxon>
        <taxon>Rhizobium/Agrobacterium group</taxon>
        <taxon>Rhizobium</taxon>
    </lineage>
</organism>
<name>A0ABU0IA67_9HYPH</name>
<feature type="domain" description="VWFA" evidence="1">
    <location>
        <begin position="141"/>
        <end position="461"/>
    </location>
</feature>
<keyword evidence="3" id="KW-1185">Reference proteome</keyword>
<dbReference type="InterPro" id="IPR036465">
    <property type="entry name" value="vWFA_dom_sf"/>
</dbReference>